<dbReference type="RefSeq" id="WP_379901653.1">
    <property type="nucleotide sequence ID" value="NZ_JBHRTR010000028.1"/>
</dbReference>
<organism evidence="1 2">
    <name type="scientific">Marinibaculum pumilum</name>
    <dbReference type="NCBI Taxonomy" id="1766165"/>
    <lineage>
        <taxon>Bacteria</taxon>
        <taxon>Pseudomonadati</taxon>
        <taxon>Pseudomonadota</taxon>
        <taxon>Alphaproteobacteria</taxon>
        <taxon>Rhodospirillales</taxon>
        <taxon>Rhodospirillaceae</taxon>
        <taxon>Marinibaculum</taxon>
    </lineage>
</organism>
<dbReference type="Proteomes" id="UP001595528">
    <property type="component" value="Unassembled WGS sequence"/>
</dbReference>
<sequence length="272" mass="29091">MAEVEASGDTLRIYGELRAIGGYELVPLFYRVLATDPAALCWAWHVLRPAFRSGMVAAAARAAVPPPGRPFARLPAPGWALLGLSAQDLAEARAVVAGFNAANPFNLTVVLLLEQALRDGRMIDGADPSLVGEQLPHPGIPHRPPLDFDTLPAAQADLIAWLSTRGGREAFAAAPTLWRCLAHWPPLLAIAAAQLEPLYADGTVEALSRAIRRAVEKDLRERAEVIGTRSVAAAEPSQADHVLRVCAFFGAKIPEMILTGHLLQALMEQGEG</sequence>
<reference evidence="2" key="1">
    <citation type="journal article" date="2019" name="Int. J. Syst. Evol. Microbiol.">
        <title>The Global Catalogue of Microorganisms (GCM) 10K type strain sequencing project: providing services to taxonomists for standard genome sequencing and annotation.</title>
        <authorList>
            <consortium name="The Broad Institute Genomics Platform"/>
            <consortium name="The Broad Institute Genome Sequencing Center for Infectious Disease"/>
            <person name="Wu L."/>
            <person name="Ma J."/>
        </authorList>
    </citation>
    <scope>NUCLEOTIDE SEQUENCE [LARGE SCALE GENOMIC DNA]</scope>
    <source>
        <strain evidence="2">KCTC 42964</strain>
    </source>
</reference>
<accession>A0ABV7L1K4</accession>
<evidence type="ECO:0000313" key="2">
    <source>
        <dbReference type="Proteomes" id="UP001595528"/>
    </source>
</evidence>
<name>A0ABV7L1K4_9PROT</name>
<dbReference type="EMBL" id="JBHRTR010000028">
    <property type="protein sequence ID" value="MFC3228492.1"/>
    <property type="molecule type" value="Genomic_DNA"/>
</dbReference>
<protein>
    <submittedName>
        <fullName evidence="1">Uncharacterized protein</fullName>
    </submittedName>
</protein>
<evidence type="ECO:0000313" key="1">
    <source>
        <dbReference type="EMBL" id="MFC3228492.1"/>
    </source>
</evidence>
<gene>
    <name evidence="1" type="ORF">ACFOGJ_14705</name>
</gene>
<comment type="caution">
    <text evidence="1">The sequence shown here is derived from an EMBL/GenBank/DDBJ whole genome shotgun (WGS) entry which is preliminary data.</text>
</comment>
<proteinExistence type="predicted"/>
<keyword evidence="2" id="KW-1185">Reference proteome</keyword>